<dbReference type="AlphaFoldDB" id="A0A0C3PJA2"/>
<dbReference type="GO" id="GO:0045820">
    <property type="term" value="P:negative regulation of glycolytic process"/>
    <property type="evidence" value="ECO:0007669"/>
    <property type="project" value="TreeGrafter"/>
</dbReference>
<dbReference type="GO" id="GO:0004331">
    <property type="term" value="F:fructose-2,6-bisphosphate 2-phosphatase activity"/>
    <property type="evidence" value="ECO:0007669"/>
    <property type="project" value="TreeGrafter"/>
</dbReference>
<dbReference type="PANTHER" id="PTHR46517">
    <property type="entry name" value="FRUCTOSE-2,6-BISPHOSPHATASE TIGAR"/>
    <property type="match status" value="1"/>
</dbReference>
<dbReference type="PANTHER" id="PTHR46517:SF1">
    <property type="entry name" value="FRUCTOSE-2,6-BISPHOSPHATASE TIGAR"/>
    <property type="match status" value="1"/>
</dbReference>
<dbReference type="InterPro" id="IPR051695">
    <property type="entry name" value="Phosphoglycerate_Mutase"/>
</dbReference>
<dbReference type="OrthoDB" id="354304at2759"/>
<evidence type="ECO:0000256" key="1">
    <source>
        <dbReference type="ARBA" id="ARBA00022801"/>
    </source>
</evidence>
<dbReference type="Pfam" id="PF00300">
    <property type="entry name" value="His_Phos_1"/>
    <property type="match status" value="1"/>
</dbReference>
<feature type="binding site" evidence="3">
    <location>
        <position position="63"/>
    </location>
    <ligand>
        <name>substrate</name>
    </ligand>
</feature>
<dbReference type="HOGENOM" id="CLU_033323_0_1_1"/>
<dbReference type="SUPFAM" id="SSF53254">
    <property type="entry name" value="Phosphoglycerate mutase-like"/>
    <property type="match status" value="1"/>
</dbReference>
<accession>A0A0C3PJA2</accession>
<name>A0A0C3PJA2_PHLG1</name>
<dbReference type="GO" id="GO:0043456">
    <property type="term" value="P:regulation of pentose-phosphate shunt"/>
    <property type="evidence" value="ECO:0007669"/>
    <property type="project" value="TreeGrafter"/>
</dbReference>
<protein>
    <recommendedName>
        <fullName evidence="6">Phosphoglycerate mutase-like protein</fullName>
    </recommendedName>
</protein>
<sequence length="273" mass="30307">MDKDTSVALTFIRHGESTDNLLPIWAGWRDAPLSEHGLAQATALGASLASTRFDLILASTLKRAYTTAELVLEAQSLPKSRIVTSPLLREQTRGIAEGHPWLTETKPGMTLDEHYAQGLFPIHRERWQKFPGGESVDDLARRAEEAVREVILPHVLERLERGTGNSHIAIASHGLFIAEMIPVLLKMDVTSADSNTTFKGMKNTAWTRVVVNFQEVEGQQSCKTLRARLSDLNRYEHLKDIAPENVVNTTDSVQTFSGDQVNYDSSSRGDSRS</sequence>
<proteinExistence type="predicted"/>
<feature type="active site" description="Tele-phosphohistidine intermediate" evidence="2">
    <location>
        <position position="14"/>
    </location>
</feature>
<evidence type="ECO:0000313" key="4">
    <source>
        <dbReference type="EMBL" id="KIP06198.1"/>
    </source>
</evidence>
<feature type="active site" description="Proton donor/acceptor" evidence="2">
    <location>
        <position position="90"/>
    </location>
</feature>
<evidence type="ECO:0000313" key="5">
    <source>
        <dbReference type="Proteomes" id="UP000053257"/>
    </source>
</evidence>
<evidence type="ECO:0000256" key="2">
    <source>
        <dbReference type="PIRSR" id="PIRSR613078-1"/>
    </source>
</evidence>
<feature type="binding site" evidence="3">
    <location>
        <begin position="13"/>
        <end position="20"/>
    </location>
    <ligand>
        <name>substrate</name>
    </ligand>
</feature>
<organism evidence="4 5">
    <name type="scientific">Phlebiopsis gigantea (strain 11061_1 CR5-6)</name>
    <name type="common">White-rot fungus</name>
    <name type="synonym">Peniophora gigantea</name>
    <dbReference type="NCBI Taxonomy" id="745531"/>
    <lineage>
        <taxon>Eukaryota</taxon>
        <taxon>Fungi</taxon>
        <taxon>Dikarya</taxon>
        <taxon>Basidiomycota</taxon>
        <taxon>Agaricomycotina</taxon>
        <taxon>Agaricomycetes</taxon>
        <taxon>Polyporales</taxon>
        <taxon>Phanerochaetaceae</taxon>
        <taxon>Phlebiopsis</taxon>
    </lineage>
</organism>
<evidence type="ECO:0000256" key="3">
    <source>
        <dbReference type="PIRSR" id="PIRSR613078-2"/>
    </source>
</evidence>
<dbReference type="Proteomes" id="UP000053257">
    <property type="component" value="Unassembled WGS sequence"/>
</dbReference>
<dbReference type="InterPro" id="IPR029033">
    <property type="entry name" value="His_PPase_superfam"/>
</dbReference>
<reference evidence="4 5" key="1">
    <citation type="journal article" date="2014" name="PLoS Genet.">
        <title>Analysis of the Phlebiopsis gigantea genome, transcriptome and secretome provides insight into its pioneer colonization strategies of wood.</title>
        <authorList>
            <person name="Hori C."/>
            <person name="Ishida T."/>
            <person name="Igarashi K."/>
            <person name="Samejima M."/>
            <person name="Suzuki H."/>
            <person name="Master E."/>
            <person name="Ferreira P."/>
            <person name="Ruiz-Duenas F.J."/>
            <person name="Held B."/>
            <person name="Canessa P."/>
            <person name="Larrondo L.F."/>
            <person name="Schmoll M."/>
            <person name="Druzhinina I.S."/>
            <person name="Kubicek C.P."/>
            <person name="Gaskell J.A."/>
            <person name="Kersten P."/>
            <person name="St John F."/>
            <person name="Glasner J."/>
            <person name="Sabat G."/>
            <person name="Splinter BonDurant S."/>
            <person name="Syed K."/>
            <person name="Yadav J."/>
            <person name="Mgbeahuruike A.C."/>
            <person name="Kovalchuk A."/>
            <person name="Asiegbu F.O."/>
            <person name="Lackner G."/>
            <person name="Hoffmeister D."/>
            <person name="Rencoret J."/>
            <person name="Gutierrez A."/>
            <person name="Sun H."/>
            <person name="Lindquist E."/>
            <person name="Barry K."/>
            <person name="Riley R."/>
            <person name="Grigoriev I.V."/>
            <person name="Henrissat B."/>
            <person name="Kues U."/>
            <person name="Berka R.M."/>
            <person name="Martinez A.T."/>
            <person name="Covert S.F."/>
            <person name="Blanchette R.A."/>
            <person name="Cullen D."/>
        </authorList>
    </citation>
    <scope>NUCLEOTIDE SEQUENCE [LARGE SCALE GENOMIC DNA]</scope>
    <source>
        <strain evidence="4 5">11061_1 CR5-6</strain>
    </source>
</reference>
<dbReference type="CDD" id="cd07067">
    <property type="entry name" value="HP_PGM_like"/>
    <property type="match status" value="1"/>
</dbReference>
<dbReference type="EMBL" id="KN840523">
    <property type="protein sequence ID" value="KIP06198.1"/>
    <property type="molecule type" value="Genomic_DNA"/>
</dbReference>
<dbReference type="SMART" id="SM00855">
    <property type="entry name" value="PGAM"/>
    <property type="match status" value="1"/>
</dbReference>
<dbReference type="STRING" id="745531.A0A0C3PJA2"/>
<dbReference type="GO" id="GO:0005829">
    <property type="term" value="C:cytosol"/>
    <property type="evidence" value="ECO:0007669"/>
    <property type="project" value="TreeGrafter"/>
</dbReference>
<dbReference type="Gene3D" id="3.40.50.1240">
    <property type="entry name" value="Phosphoglycerate mutase-like"/>
    <property type="match status" value="1"/>
</dbReference>
<keyword evidence="1" id="KW-0378">Hydrolase</keyword>
<keyword evidence="5" id="KW-1185">Reference proteome</keyword>
<gene>
    <name evidence="4" type="ORF">PHLGIDRAFT_467808</name>
</gene>
<dbReference type="InterPro" id="IPR013078">
    <property type="entry name" value="His_Pase_superF_clade-1"/>
</dbReference>
<evidence type="ECO:0008006" key="6">
    <source>
        <dbReference type="Google" id="ProtNLM"/>
    </source>
</evidence>